<dbReference type="GO" id="GO:0016791">
    <property type="term" value="F:phosphatase activity"/>
    <property type="evidence" value="ECO:0007669"/>
    <property type="project" value="TreeGrafter"/>
</dbReference>
<gene>
    <name evidence="4" type="ORF">R4485_04900</name>
    <name evidence="3" type="ORF">XA26_39820</name>
</gene>
<dbReference type="EC" id="3.1.3.-" evidence="4"/>
<dbReference type="PROSITE" id="PS00175">
    <property type="entry name" value="PG_MUTASE"/>
    <property type="match status" value="1"/>
</dbReference>
<dbReference type="EMBL" id="CP011269">
    <property type="protein sequence ID" value="ALI27794.1"/>
    <property type="molecule type" value="Genomic_DNA"/>
</dbReference>
<evidence type="ECO:0000313" key="5">
    <source>
        <dbReference type="Proteomes" id="UP000057134"/>
    </source>
</evidence>
<name>A0A0N9YD29_MYCFO</name>
<dbReference type="PATRIC" id="fig|1766.6.peg.3959"/>
<reference evidence="4" key="2">
    <citation type="submission" date="2023-10" db="EMBL/GenBank/DDBJ databases">
        <title>Mycolicibacterium fortuitum clinical isolates causing pulmonary infections in humans.</title>
        <authorList>
            <person name="Mejia-Ponce P.M."/>
            <person name="Zenteno-Cuevas R."/>
            <person name="Licona-Cassani C."/>
        </authorList>
    </citation>
    <scope>NUCLEOTIDE SEQUENCE</scope>
    <source>
        <strain evidence="4">M8</strain>
    </source>
</reference>
<dbReference type="Proteomes" id="UP001186041">
    <property type="component" value="Unassembled WGS sequence"/>
</dbReference>
<proteinExistence type="predicted"/>
<feature type="active site" description="Tele-phosphohistidine intermediate" evidence="1">
    <location>
        <position position="11"/>
    </location>
</feature>
<protein>
    <submittedName>
        <fullName evidence="4">Histidine phosphatase family protein</fullName>
        <ecNumber evidence="4">3.1.3.-</ecNumber>
    </submittedName>
    <submittedName>
        <fullName evidence="3">Phosphoglycerate mutase</fullName>
        <ecNumber evidence="3">5.4.2.-</ecNumber>
    </submittedName>
</protein>
<dbReference type="InterPro" id="IPR029033">
    <property type="entry name" value="His_PPase_superfam"/>
</dbReference>
<dbReference type="InterPro" id="IPR001345">
    <property type="entry name" value="PG/BPGM_mutase_AS"/>
</dbReference>
<dbReference type="SMART" id="SM00855">
    <property type="entry name" value="PGAM"/>
    <property type="match status" value="1"/>
</dbReference>
<evidence type="ECO:0000256" key="2">
    <source>
        <dbReference type="PIRSR" id="PIRSR613078-2"/>
    </source>
</evidence>
<dbReference type="RefSeq" id="WP_054602715.1">
    <property type="nucleotide sequence ID" value="NZ_CP011269.1"/>
</dbReference>
<organism evidence="3 5">
    <name type="scientific">Mycolicibacterium fortuitum</name>
    <name type="common">Mycobacterium fortuitum</name>
    <dbReference type="NCBI Taxonomy" id="1766"/>
    <lineage>
        <taxon>Bacteria</taxon>
        <taxon>Bacillati</taxon>
        <taxon>Actinomycetota</taxon>
        <taxon>Actinomycetes</taxon>
        <taxon>Mycobacteriales</taxon>
        <taxon>Mycobacteriaceae</taxon>
        <taxon>Mycolicibacterium</taxon>
    </lineage>
</organism>
<keyword evidence="5" id="KW-1185">Reference proteome</keyword>
<dbReference type="Gene3D" id="3.40.50.1240">
    <property type="entry name" value="Phosphoglycerate mutase-like"/>
    <property type="match status" value="1"/>
</dbReference>
<dbReference type="PANTHER" id="PTHR48100">
    <property type="entry name" value="BROAD-SPECIFICITY PHOSPHATASE YOR283W-RELATED"/>
    <property type="match status" value="1"/>
</dbReference>
<dbReference type="SUPFAM" id="SSF53254">
    <property type="entry name" value="Phosphoglycerate mutase-like"/>
    <property type="match status" value="1"/>
</dbReference>
<dbReference type="PANTHER" id="PTHR48100:SF62">
    <property type="entry name" value="GLUCOSYL-3-PHOSPHOGLYCERATE PHOSPHATASE"/>
    <property type="match status" value="1"/>
</dbReference>
<keyword evidence="3" id="KW-0413">Isomerase</keyword>
<dbReference type="InterPro" id="IPR013078">
    <property type="entry name" value="His_Pase_superF_clade-1"/>
</dbReference>
<dbReference type="STRING" id="1766.XA26_39820"/>
<dbReference type="Proteomes" id="UP000057134">
    <property type="component" value="Chromosome"/>
</dbReference>
<feature type="active site" description="Proton donor/acceptor" evidence="1">
    <location>
        <position position="84"/>
    </location>
</feature>
<dbReference type="AlphaFoldDB" id="A0A0N9YD29"/>
<dbReference type="Pfam" id="PF00300">
    <property type="entry name" value="His_Phos_1"/>
    <property type="match status" value="1"/>
</dbReference>
<sequence>MTVRRLVLLRHGQTEYNAGSRMQGQLDTELSDLGRDQAAAAAEVLAKRQPLLIVSSDLKRALDTAMTLGDRAGIAVQIDKRLRETHLGDWQGLTHQEVDAGAPGARAAWREDARWAPHGGESRVDVADRSVPVVTELVAGQPEWGLEGSDRPVVLVAHGGLIAALTAGLLGLPVDNWPVLGGMGNASWVQLSGYSDDSGESGEVPDFDAIRWRLDVWNASAQVANDVL</sequence>
<evidence type="ECO:0000256" key="1">
    <source>
        <dbReference type="PIRSR" id="PIRSR613078-1"/>
    </source>
</evidence>
<evidence type="ECO:0000313" key="4">
    <source>
        <dbReference type="EMBL" id="MDV7289492.1"/>
    </source>
</evidence>
<accession>A0A0N9YD29</accession>
<feature type="binding site" evidence="2">
    <location>
        <position position="60"/>
    </location>
    <ligand>
        <name>substrate</name>
    </ligand>
</feature>
<dbReference type="EMBL" id="JAWLVV010000002">
    <property type="protein sequence ID" value="MDV7289492.1"/>
    <property type="molecule type" value="Genomic_DNA"/>
</dbReference>
<dbReference type="KEGG" id="mft:XA26_39820"/>
<keyword evidence="4" id="KW-0378">Hydrolase</keyword>
<evidence type="ECO:0000313" key="3">
    <source>
        <dbReference type="EMBL" id="ALI27794.1"/>
    </source>
</evidence>
<dbReference type="GO" id="GO:0016853">
    <property type="term" value="F:isomerase activity"/>
    <property type="evidence" value="ECO:0007669"/>
    <property type="project" value="UniProtKB-KW"/>
</dbReference>
<dbReference type="CDD" id="cd07067">
    <property type="entry name" value="HP_PGM_like"/>
    <property type="match status" value="1"/>
</dbReference>
<dbReference type="EC" id="5.4.2.-" evidence="3"/>
<dbReference type="InterPro" id="IPR050275">
    <property type="entry name" value="PGM_Phosphatase"/>
</dbReference>
<dbReference type="GO" id="GO:0005737">
    <property type="term" value="C:cytoplasm"/>
    <property type="evidence" value="ECO:0007669"/>
    <property type="project" value="TreeGrafter"/>
</dbReference>
<reference evidence="3 5" key="1">
    <citation type="journal article" date="2015" name="MBio">
        <title>Enzymatic Degradation of Phenazines Can Generate Energy and Protect Sensitive Organisms from Toxicity.</title>
        <authorList>
            <person name="Costa K.C."/>
            <person name="Bergkessel M."/>
            <person name="Saunders S."/>
            <person name="Korlach J."/>
            <person name="Newman D.K."/>
        </authorList>
    </citation>
    <scope>NUCLEOTIDE SEQUENCE [LARGE SCALE GENOMIC DNA]</scope>
    <source>
        <strain evidence="3 5">CT6</strain>
    </source>
</reference>
<feature type="binding site" evidence="2">
    <location>
        <begin position="10"/>
        <end position="17"/>
    </location>
    <ligand>
        <name>substrate</name>
    </ligand>
</feature>